<organism evidence="1 2">
    <name type="scientific">Phlyctema vagabunda</name>
    <dbReference type="NCBI Taxonomy" id="108571"/>
    <lineage>
        <taxon>Eukaryota</taxon>
        <taxon>Fungi</taxon>
        <taxon>Dikarya</taxon>
        <taxon>Ascomycota</taxon>
        <taxon>Pezizomycotina</taxon>
        <taxon>Leotiomycetes</taxon>
        <taxon>Helotiales</taxon>
        <taxon>Dermateaceae</taxon>
        <taxon>Phlyctema</taxon>
    </lineage>
</organism>
<name>A0ABR4PMZ9_9HELO</name>
<sequence length="73" mass="8413">MFDPGQFVIRKCLYHIIWFALKGLIQLLQVLDLKQTHLGKAMQWHVKDLCAFAEKTCTSCIGNATQVKNFFVL</sequence>
<evidence type="ECO:0008006" key="3">
    <source>
        <dbReference type="Google" id="ProtNLM"/>
    </source>
</evidence>
<reference evidence="1 2" key="1">
    <citation type="submission" date="2024-06" db="EMBL/GenBank/DDBJ databases">
        <title>Complete genome of Phlyctema vagabunda strain 19-DSS-EL-015.</title>
        <authorList>
            <person name="Fiorenzani C."/>
        </authorList>
    </citation>
    <scope>NUCLEOTIDE SEQUENCE [LARGE SCALE GENOMIC DNA]</scope>
    <source>
        <strain evidence="1 2">19-DSS-EL-015</strain>
    </source>
</reference>
<dbReference type="EMBL" id="JBFCZG010000003">
    <property type="protein sequence ID" value="KAL3424311.1"/>
    <property type="molecule type" value="Genomic_DNA"/>
</dbReference>
<gene>
    <name evidence="1" type="ORF">PVAG01_03592</name>
</gene>
<proteinExistence type="predicted"/>
<keyword evidence="2" id="KW-1185">Reference proteome</keyword>
<evidence type="ECO:0000313" key="1">
    <source>
        <dbReference type="EMBL" id="KAL3424311.1"/>
    </source>
</evidence>
<dbReference type="Proteomes" id="UP001629113">
    <property type="component" value="Unassembled WGS sequence"/>
</dbReference>
<comment type="caution">
    <text evidence="1">The sequence shown here is derived from an EMBL/GenBank/DDBJ whole genome shotgun (WGS) entry which is preliminary data.</text>
</comment>
<accession>A0ABR4PMZ9</accession>
<evidence type="ECO:0000313" key="2">
    <source>
        <dbReference type="Proteomes" id="UP001629113"/>
    </source>
</evidence>
<protein>
    <recommendedName>
        <fullName evidence="3">Transposase</fullName>
    </recommendedName>
</protein>